<feature type="transmembrane region" description="Helical" evidence="1">
    <location>
        <begin position="231"/>
        <end position="250"/>
    </location>
</feature>
<feature type="transmembrane region" description="Helical" evidence="1">
    <location>
        <begin position="159"/>
        <end position="179"/>
    </location>
</feature>
<feature type="transmembrane region" description="Helical" evidence="1">
    <location>
        <begin position="595"/>
        <end position="614"/>
    </location>
</feature>
<dbReference type="AlphaFoldDB" id="A0A2M8L4Y9"/>
<keyword evidence="1" id="KW-1133">Transmembrane helix</keyword>
<organism evidence="2 3">
    <name type="scientific">Candidatus Shapirobacteria bacterium CG10_big_fil_rev_8_21_14_0_10_38_14</name>
    <dbReference type="NCBI Taxonomy" id="1974483"/>
    <lineage>
        <taxon>Bacteria</taxon>
        <taxon>Candidatus Shapironibacteriota</taxon>
    </lineage>
</organism>
<feature type="transmembrane region" description="Helical" evidence="1">
    <location>
        <begin position="270"/>
        <end position="287"/>
    </location>
</feature>
<dbReference type="Pfam" id="PF09586">
    <property type="entry name" value="YfhO"/>
    <property type="match status" value="1"/>
</dbReference>
<evidence type="ECO:0008006" key="4">
    <source>
        <dbReference type="Google" id="ProtNLM"/>
    </source>
</evidence>
<name>A0A2M8L4Y9_9BACT</name>
<feature type="transmembrane region" description="Helical" evidence="1">
    <location>
        <begin position="294"/>
        <end position="311"/>
    </location>
</feature>
<keyword evidence="1" id="KW-0472">Membrane</keyword>
<evidence type="ECO:0000313" key="2">
    <source>
        <dbReference type="EMBL" id="PJE68915.1"/>
    </source>
</evidence>
<reference evidence="3" key="1">
    <citation type="submission" date="2017-09" db="EMBL/GenBank/DDBJ databases">
        <title>Depth-based differentiation of microbial function through sediment-hosted aquifers and enrichment of novel symbionts in the deep terrestrial subsurface.</title>
        <authorList>
            <person name="Probst A.J."/>
            <person name="Ladd B."/>
            <person name="Jarett J.K."/>
            <person name="Geller-Mcgrath D.E."/>
            <person name="Sieber C.M.K."/>
            <person name="Emerson J.B."/>
            <person name="Anantharaman K."/>
            <person name="Thomas B.C."/>
            <person name="Malmstrom R."/>
            <person name="Stieglmeier M."/>
            <person name="Klingl A."/>
            <person name="Woyke T."/>
            <person name="Ryan C.M."/>
            <person name="Banfield J.F."/>
        </authorList>
    </citation>
    <scope>NUCLEOTIDE SEQUENCE [LARGE SCALE GENOMIC DNA]</scope>
</reference>
<accession>A0A2M8L4Y9</accession>
<gene>
    <name evidence="2" type="ORF">COU96_02655</name>
</gene>
<feature type="transmembrane region" description="Helical" evidence="1">
    <location>
        <begin position="131"/>
        <end position="147"/>
    </location>
</feature>
<feature type="transmembrane region" description="Helical" evidence="1">
    <location>
        <begin position="199"/>
        <end position="219"/>
    </location>
</feature>
<dbReference type="Proteomes" id="UP000229500">
    <property type="component" value="Unassembled WGS sequence"/>
</dbReference>
<protein>
    <recommendedName>
        <fullName evidence="4">YfhO family protein</fullName>
    </recommendedName>
</protein>
<evidence type="ECO:0000256" key="1">
    <source>
        <dbReference type="SAM" id="Phobius"/>
    </source>
</evidence>
<dbReference type="PANTHER" id="PTHR38454">
    <property type="entry name" value="INTEGRAL MEMBRANE PROTEIN-RELATED"/>
    <property type="match status" value="1"/>
</dbReference>
<keyword evidence="1" id="KW-0812">Transmembrane</keyword>
<sequence length="619" mass="71523">LKIRLKWLLLFIFSLTSSILAGYIQVTFYLFGVVYAYFFFRLFSSVKKEKLVKTIAVGASGLVAVFLSAAQLLPTWEIFQQSAREAYPYEKIPQLLLPWFGLVATFVPDFFGNPASRNYWLPGTYIERVTYLGVLPLFFAFWAIFRRRKARPPAGGEKIIQFFLVLAVAVLVLTLNLFPTRLFYGLKIPIISTTVPTRLLYILAFALAVLASFGIDDYLKNKNQKIKVASLLFFGFYLFLWLFVLLAPKIFAPPAGGWVANLQVTQHNLILPTVFAFLGMFLIVFSTRWSKKSLIFWGIVLVTIFDLFFYFKKITPFSPPEFVYPETDIMGFLKEKAGINRFWGYGTGYIESNFSTLLKNYSVEGYDPLFIRRYGELISTSEDGQIKKPVPRADVNLVKGYGQQALRENLYRQRLLNLLGVKYLFQKNETLSEEWQPDYQTFPSEIYQLIWQKGSWQVYENQTALPRIFLVNRYRVETEKQKIVNLIFDPEFKLGEEIILEEKLPEDFQLTDQATGKIELLDYQPNRLVIKTTALGNNFLFISDNYFPGWQVKIDGISQKIYRADYTFRAVPVPEGEHQVIFSYEPQFFKLGMKISGGTLLMILLFALGTKVLGFRKKV</sequence>
<feature type="transmembrane region" description="Helical" evidence="1">
    <location>
        <begin position="7"/>
        <end position="40"/>
    </location>
</feature>
<feature type="non-terminal residue" evidence="2">
    <location>
        <position position="1"/>
    </location>
</feature>
<dbReference type="InterPro" id="IPR018580">
    <property type="entry name" value="Uncharacterised_YfhO"/>
</dbReference>
<dbReference type="PANTHER" id="PTHR38454:SF1">
    <property type="entry name" value="INTEGRAL MEMBRANE PROTEIN"/>
    <property type="match status" value="1"/>
</dbReference>
<dbReference type="EMBL" id="PFEL01000095">
    <property type="protein sequence ID" value="PJE68915.1"/>
    <property type="molecule type" value="Genomic_DNA"/>
</dbReference>
<feature type="transmembrane region" description="Helical" evidence="1">
    <location>
        <begin position="52"/>
        <end position="73"/>
    </location>
</feature>
<comment type="caution">
    <text evidence="2">The sequence shown here is derived from an EMBL/GenBank/DDBJ whole genome shotgun (WGS) entry which is preliminary data.</text>
</comment>
<evidence type="ECO:0000313" key="3">
    <source>
        <dbReference type="Proteomes" id="UP000229500"/>
    </source>
</evidence>
<proteinExistence type="predicted"/>
<feature type="transmembrane region" description="Helical" evidence="1">
    <location>
        <begin position="94"/>
        <end position="111"/>
    </location>
</feature>